<evidence type="ECO:0000313" key="2">
    <source>
        <dbReference type="Proteomes" id="UP000250235"/>
    </source>
</evidence>
<accession>A0A2Z7AGL7</accession>
<sequence length="80" mass="9035">MVLDMLADVHKISFLAYLGLRRQHQLVWTLPGPSNLFSSSNEDVVQFSMFNSLLLAVNRCTNLVVHSSVQYTEIILISVL</sequence>
<dbReference type="AlphaFoldDB" id="A0A2Z7AGL7"/>
<organism evidence="1 2">
    <name type="scientific">Dorcoceras hygrometricum</name>
    <dbReference type="NCBI Taxonomy" id="472368"/>
    <lineage>
        <taxon>Eukaryota</taxon>
        <taxon>Viridiplantae</taxon>
        <taxon>Streptophyta</taxon>
        <taxon>Embryophyta</taxon>
        <taxon>Tracheophyta</taxon>
        <taxon>Spermatophyta</taxon>
        <taxon>Magnoliopsida</taxon>
        <taxon>eudicotyledons</taxon>
        <taxon>Gunneridae</taxon>
        <taxon>Pentapetalae</taxon>
        <taxon>asterids</taxon>
        <taxon>lamiids</taxon>
        <taxon>Lamiales</taxon>
        <taxon>Gesneriaceae</taxon>
        <taxon>Didymocarpoideae</taxon>
        <taxon>Trichosporeae</taxon>
        <taxon>Loxocarpinae</taxon>
        <taxon>Dorcoceras</taxon>
    </lineage>
</organism>
<evidence type="ECO:0000313" key="1">
    <source>
        <dbReference type="EMBL" id="KZV20953.1"/>
    </source>
</evidence>
<proteinExistence type="predicted"/>
<dbReference type="Proteomes" id="UP000250235">
    <property type="component" value="Unassembled WGS sequence"/>
</dbReference>
<name>A0A2Z7AGL7_9LAMI</name>
<gene>
    <name evidence="1" type="ORF">F511_38129</name>
</gene>
<dbReference type="EMBL" id="KV015035">
    <property type="protein sequence ID" value="KZV20953.1"/>
    <property type="molecule type" value="Genomic_DNA"/>
</dbReference>
<reference evidence="1 2" key="1">
    <citation type="journal article" date="2015" name="Proc. Natl. Acad. Sci. U.S.A.">
        <title>The resurrection genome of Boea hygrometrica: A blueprint for survival of dehydration.</title>
        <authorList>
            <person name="Xiao L."/>
            <person name="Yang G."/>
            <person name="Zhang L."/>
            <person name="Yang X."/>
            <person name="Zhao S."/>
            <person name="Ji Z."/>
            <person name="Zhou Q."/>
            <person name="Hu M."/>
            <person name="Wang Y."/>
            <person name="Chen M."/>
            <person name="Xu Y."/>
            <person name="Jin H."/>
            <person name="Xiao X."/>
            <person name="Hu G."/>
            <person name="Bao F."/>
            <person name="Hu Y."/>
            <person name="Wan P."/>
            <person name="Li L."/>
            <person name="Deng X."/>
            <person name="Kuang T."/>
            <person name="Xiang C."/>
            <person name="Zhu J.K."/>
            <person name="Oliver M.J."/>
            <person name="He Y."/>
        </authorList>
    </citation>
    <scope>NUCLEOTIDE SEQUENCE [LARGE SCALE GENOMIC DNA]</scope>
    <source>
        <strain evidence="2">cv. XS01</strain>
    </source>
</reference>
<protein>
    <submittedName>
        <fullName evidence="1">Uncharacterized protein</fullName>
    </submittedName>
</protein>
<keyword evidence="2" id="KW-1185">Reference proteome</keyword>